<keyword evidence="3" id="KW-1185">Reference proteome</keyword>
<dbReference type="InterPro" id="IPR050383">
    <property type="entry name" value="GlyoxalaseI/FosfomycinResist"/>
</dbReference>
<evidence type="ECO:0000259" key="1">
    <source>
        <dbReference type="PROSITE" id="PS51819"/>
    </source>
</evidence>
<dbReference type="EMBL" id="AZFF01000014">
    <property type="protein sequence ID" value="KRL53861.1"/>
    <property type="molecule type" value="Genomic_DNA"/>
</dbReference>
<dbReference type="Gene3D" id="3.10.180.10">
    <property type="entry name" value="2,3-Dihydroxybiphenyl 1,2-Dioxygenase, domain 1"/>
    <property type="match status" value="1"/>
</dbReference>
<evidence type="ECO:0000313" key="3">
    <source>
        <dbReference type="Proteomes" id="UP000051999"/>
    </source>
</evidence>
<dbReference type="InterPro" id="IPR004360">
    <property type="entry name" value="Glyas_Fos-R_dOase_dom"/>
</dbReference>
<accession>A0A0R1RHY5</accession>
<dbReference type="PROSITE" id="PS51819">
    <property type="entry name" value="VOC"/>
    <property type="match status" value="1"/>
</dbReference>
<dbReference type="Pfam" id="PF00903">
    <property type="entry name" value="Glyoxalase"/>
    <property type="match status" value="1"/>
</dbReference>
<name>A0A0R1RHY5_9LACO</name>
<dbReference type="PATRIC" id="fig|1114972.6.peg.834"/>
<dbReference type="PANTHER" id="PTHR21366">
    <property type="entry name" value="GLYOXALASE FAMILY PROTEIN"/>
    <property type="match status" value="1"/>
</dbReference>
<reference evidence="2 3" key="1">
    <citation type="journal article" date="2015" name="Genome Announc.">
        <title>Expanding the biotechnology potential of lactobacilli through comparative genomics of 213 strains and associated genera.</title>
        <authorList>
            <person name="Sun Z."/>
            <person name="Harris H.M."/>
            <person name="McCann A."/>
            <person name="Guo C."/>
            <person name="Argimon S."/>
            <person name="Zhang W."/>
            <person name="Yang X."/>
            <person name="Jeffery I.B."/>
            <person name="Cooney J.C."/>
            <person name="Kagawa T.F."/>
            <person name="Liu W."/>
            <person name="Song Y."/>
            <person name="Salvetti E."/>
            <person name="Wrobel A."/>
            <person name="Rasinkangas P."/>
            <person name="Parkhill J."/>
            <person name="Rea M.C."/>
            <person name="O'Sullivan O."/>
            <person name="Ritari J."/>
            <person name="Douillard F.P."/>
            <person name="Paul Ross R."/>
            <person name="Yang R."/>
            <person name="Briner A.E."/>
            <person name="Felis G.E."/>
            <person name="de Vos W.M."/>
            <person name="Barrangou R."/>
            <person name="Klaenhammer T.R."/>
            <person name="Caufield P.W."/>
            <person name="Cui Y."/>
            <person name="Zhang H."/>
            <person name="O'Toole P.W."/>
        </authorList>
    </citation>
    <scope>NUCLEOTIDE SEQUENCE [LARGE SCALE GENOMIC DNA]</scope>
    <source>
        <strain evidence="2 3">DSM 15814</strain>
    </source>
</reference>
<dbReference type="InterPro" id="IPR029068">
    <property type="entry name" value="Glyas_Bleomycin-R_OHBP_Dase"/>
</dbReference>
<feature type="domain" description="VOC" evidence="1">
    <location>
        <begin position="5"/>
        <end position="126"/>
    </location>
</feature>
<proteinExistence type="predicted"/>
<dbReference type="PANTHER" id="PTHR21366:SF14">
    <property type="entry name" value="GLYOXALASE DOMAIN-CONTAINING PROTEIN 5"/>
    <property type="match status" value="1"/>
</dbReference>
<comment type="caution">
    <text evidence="2">The sequence shown here is derived from an EMBL/GenBank/DDBJ whole genome shotgun (WGS) entry which is preliminary data.</text>
</comment>
<organism evidence="2 3">
    <name type="scientific">Furfurilactobacillus rossiae DSM 15814</name>
    <dbReference type="NCBI Taxonomy" id="1114972"/>
    <lineage>
        <taxon>Bacteria</taxon>
        <taxon>Bacillati</taxon>
        <taxon>Bacillota</taxon>
        <taxon>Bacilli</taxon>
        <taxon>Lactobacillales</taxon>
        <taxon>Lactobacillaceae</taxon>
        <taxon>Furfurilactobacillus</taxon>
    </lineage>
</organism>
<dbReference type="RefSeq" id="WP_017261565.1">
    <property type="nucleotide sequence ID" value="NZ_AUAW01000017.1"/>
</dbReference>
<dbReference type="AlphaFoldDB" id="A0A0R1RHY5"/>
<sequence>MSAFEIDHFVLTVASIDRSVKFYRDRLGLTTEQFEDGRTAIRLSSNQKINLQIKAHPHLPVAAHPTFGSSDFCLMTDKTPKTLVTWAEQQHLIIETGPVVRHGARGTMTSLYVRDPDQNLVELAAVGTL</sequence>
<dbReference type="eggNOG" id="COG0346">
    <property type="taxonomic scope" value="Bacteria"/>
</dbReference>
<dbReference type="STRING" id="1114972.FD35_GL000828"/>
<gene>
    <name evidence="2" type="ORF">FD35_GL000828</name>
</gene>
<dbReference type="InterPro" id="IPR037523">
    <property type="entry name" value="VOC_core"/>
</dbReference>
<dbReference type="Proteomes" id="UP000051999">
    <property type="component" value="Unassembled WGS sequence"/>
</dbReference>
<evidence type="ECO:0000313" key="2">
    <source>
        <dbReference type="EMBL" id="KRL53861.1"/>
    </source>
</evidence>
<dbReference type="SUPFAM" id="SSF54593">
    <property type="entry name" value="Glyoxalase/Bleomycin resistance protein/Dihydroxybiphenyl dioxygenase"/>
    <property type="match status" value="1"/>
</dbReference>
<dbReference type="OrthoDB" id="9802805at2"/>
<protein>
    <recommendedName>
        <fullName evidence="1">VOC domain-containing protein</fullName>
    </recommendedName>
</protein>